<dbReference type="RefSeq" id="XP_067823951.1">
    <property type="nucleotide sequence ID" value="XM_067960097.1"/>
</dbReference>
<proteinExistence type="inferred from homology"/>
<evidence type="ECO:0000256" key="8">
    <source>
        <dbReference type="ARBA" id="ARBA00035585"/>
    </source>
</evidence>
<feature type="transmembrane region" description="Helical" evidence="9">
    <location>
        <begin position="158"/>
        <end position="177"/>
    </location>
</feature>
<feature type="transmembrane region" description="Helical" evidence="9">
    <location>
        <begin position="302"/>
        <end position="323"/>
    </location>
</feature>
<keyword evidence="4 9" id="KW-0812">Transmembrane</keyword>
<feature type="transmembrane region" description="Helical" evidence="9">
    <location>
        <begin position="88"/>
        <end position="110"/>
    </location>
</feature>
<dbReference type="OrthoDB" id="409792at2759"/>
<dbReference type="GeneID" id="94345768"/>
<dbReference type="InterPro" id="IPR003691">
    <property type="entry name" value="FluC"/>
</dbReference>
<dbReference type="GO" id="GO:0005886">
    <property type="term" value="C:plasma membrane"/>
    <property type="evidence" value="ECO:0007669"/>
    <property type="project" value="UniProtKB-SubCell"/>
</dbReference>
<feature type="transmembrane region" description="Helical" evidence="9">
    <location>
        <begin position="414"/>
        <end position="442"/>
    </location>
</feature>
<evidence type="ECO:0000256" key="2">
    <source>
        <dbReference type="ARBA" id="ARBA00004651"/>
    </source>
</evidence>
<dbReference type="PANTHER" id="PTHR28259">
    <property type="entry name" value="FLUORIDE EXPORT PROTEIN 1-RELATED"/>
    <property type="match status" value="1"/>
</dbReference>
<reference evidence="10 11" key="1">
    <citation type="journal article" date="2021" name="Genome Biol.">
        <title>AFLAP: assembly-free linkage analysis pipeline using k-mers from genome sequencing data.</title>
        <authorList>
            <person name="Fletcher K."/>
            <person name="Zhang L."/>
            <person name="Gil J."/>
            <person name="Han R."/>
            <person name="Cavanaugh K."/>
            <person name="Michelmore R."/>
        </authorList>
    </citation>
    <scope>NUCLEOTIDE SEQUENCE [LARGE SCALE GENOMIC DNA]</scope>
    <source>
        <strain evidence="10 11">SF5</strain>
    </source>
</reference>
<keyword evidence="3" id="KW-1003">Cell membrane</keyword>
<dbReference type="AlphaFoldDB" id="A0A976P029"/>
<dbReference type="GO" id="GO:1903425">
    <property type="term" value="F:fluoride transmembrane transporter activity"/>
    <property type="evidence" value="ECO:0007669"/>
    <property type="project" value="TreeGrafter"/>
</dbReference>
<dbReference type="Proteomes" id="UP000294530">
    <property type="component" value="Unassembled WGS sequence"/>
</dbReference>
<evidence type="ECO:0000313" key="11">
    <source>
        <dbReference type="Proteomes" id="UP000294530"/>
    </source>
</evidence>
<keyword evidence="6 9" id="KW-0472">Membrane</keyword>
<dbReference type="PANTHER" id="PTHR28259:SF1">
    <property type="entry name" value="FLUORIDE EXPORT PROTEIN 1-RELATED"/>
    <property type="match status" value="1"/>
</dbReference>
<feature type="transmembrane region" description="Helical" evidence="9">
    <location>
        <begin position="122"/>
        <end position="146"/>
    </location>
</feature>
<keyword evidence="11" id="KW-1185">Reference proteome</keyword>
<dbReference type="KEGG" id="blac:94345768"/>
<dbReference type="Pfam" id="PF02537">
    <property type="entry name" value="CRCB"/>
    <property type="match status" value="2"/>
</dbReference>
<keyword evidence="5 9" id="KW-1133">Transmembrane helix</keyword>
<comment type="caution">
    <text evidence="10">The sequence shown here is derived from an EMBL/GenBank/DDBJ whole genome shotgun (WGS) entry which is preliminary data.</text>
</comment>
<sequence length="456" mass="50025">MATLRSVGSLRSFGSLRSIGSMHTISEGYATLVTPVSESAGGSTSLDEAEADVAVLVDEETLSDGAVSESSARLASEKAARRYQMNHYLLVAMSVIIGAYVGVGIRVLLIEFAHVMYDSQTALLQLLGVEYFLPNVCGCFIMGFVTRLKPVLRGQYDILLTGVITGFCGSCTTFASWDLGAALLFVDGRWLDAILMLSVHVASAISSLRFGVHVAEGVVHYLTLQEYPFQKPPVDLLQLNLGLERHMNHFRGINMHTFGPLVTRRVQATSESLAVARDSCNELMAEITQVEAEKHPIEHHGLIWIATVLSLTSSCWALAFCGFDNYTSSRLVANRKPMYTRFPLFTFLPNVVASCLSCMMAIIGSIVLQDSDAAYRAFIMWGQGGVMVGFLGSLSTVSTWVYELDDLSSKRFYWAYRYGVVSVVVSQLASMQLLKLLGWFYVFTSNSDRMMASVSS</sequence>
<evidence type="ECO:0000256" key="1">
    <source>
        <dbReference type="ARBA" id="ARBA00002598"/>
    </source>
</evidence>
<evidence type="ECO:0000256" key="6">
    <source>
        <dbReference type="ARBA" id="ARBA00023136"/>
    </source>
</evidence>
<gene>
    <name evidence="10" type="ORF">CCR75_001996</name>
</gene>
<organism evidence="10 11">
    <name type="scientific">Bremia lactucae</name>
    <name type="common">Lettuce downy mildew</name>
    <dbReference type="NCBI Taxonomy" id="4779"/>
    <lineage>
        <taxon>Eukaryota</taxon>
        <taxon>Sar</taxon>
        <taxon>Stramenopiles</taxon>
        <taxon>Oomycota</taxon>
        <taxon>Peronosporomycetes</taxon>
        <taxon>Peronosporales</taxon>
        <taxon>Peronosporaceae</taxon>
        <taxon>Bremia</taxon>
    </lineage>
</organism>
<evidence type="ECO:0000256" key="7">
    <source>
        <dbReference type="ARBA" id="ARBA00035120"/>
    </source>
</evidence>
<comment type="subcellular location">
    <subcellularLocation>
        <location evidence="2">Cell membrane</location>
        <topology evidence="2">Multi-pass membrane protein</topology>
    </subcellularLocation>
</comment>
<name>A0A976P029_BRELC</name>
<evidence type="ECO:0000256" key="4">
    <source>
        <dbReference type="ARBA" id="ARBA00022692"/>
    </source>
</evidence>
<evidence type="ECO:0000313" key="10">
    <source>
        <dbReference type="EMBL" id="TDH74453.1"/>
    </source>
</evidence>
<feature type="transmembrane region" description="Helical" evidence="9">
    <location>
        <begin position="380"/>
        <end position="402"/>
    </location>
</feature>
<accession>A0A976P029</accession>
<evidence type="ECO:0000256" key="3">
    <source>
        <dbReference type="ARBA" id="ARBA00022475"/>
    </source>
</evidence>
<comment type="function">
    <text evidence="1">Fluoride channel required for the rapid expulsion of cytoplasmic fluoride.</text>
</comment>
<feature type="transmembrane region" description="Helical" evidence="9">
    <location>
        <begin position="344"/>
        <end position="368"/>
    </location>
</feature>
<protein>
    <recommendedName>
        <fullName evidence="12">Fluoride ion transporter CrcB</fullName>
    </recommendedName>
</protein>
<evidence type="ECO:0000256" key="9">
    <source>
        <dbReference type="SAM" id="Phobius"/>
    </source>
</evidence>
<evidence type="ECO:0000256" key="5">
    <source>
        <dbReference type="ARBA" id="ARBA00022989"/>
    </source>
</evidence>
<comment type="catalytic activity">
    <reaction evidence="8">
        <text>fluoride(in) = fluoride(out)</text>
        <dbReference type="Rhea" id="RHEA:76159"/>
        <dbReference type="ChEBI" id="CHEBI:17051"/>
    </reaction>
    <physiologicalReaction direction="left-to-right" evidence="8">
        <dbReference type="Rhea" id="RHEA:76160"/>
    </physiologicalReaction>
</comment>
<evidence type="ECO:0008006" key="12">
    <source>
        <dbReference type="Google" id="ProtNLM"/>
    </source>
</evidence>
<comment type="similarity">
    <text evidence="7">Belongs to the fluoride channel Fluc/FEX (TC 1.A.43) family.</text>
</comment>
<dbReference type="EMBL" id="SHOA02000003">
    <property type="protein sequence ID" value="TDH74453.1"/>
    <property type="molecule type" value="Genomic_DNA"/>
</dbReference>